<dbReference type="InterPro" id="IPR036388">
    <property type="entry name" value="WH-like_DNA-bd_sf"/>
</dbReference>
<dbReference type="InterPro" id="IPR007394">
    <property type="entry name" value="UPF0122"/>
</dbReference>
<keyword evidence="5" id="KW-0238">DNA-binding</keyword>
<dbReference type="Pfam" id="PF04297">
    <property type="entry name" value="UPF0122"/>
    <property type="match status" value="1"/>
</dbReference>
<dbReference type="EMBL" id="CP027226">
    <property type="protein sequence ID" value="AVM42156.1"/>
    <property type="molecule type" value="Genomic_DNA"/>
</dbReference>
<comment type="function">
    <text evidence="2 3">Might take part in the signal recognition particle (SRP) pathway. This is inferred from the conservation of its genetic proximity to ftsY/ffh. May be a regulatory protein.</text>
</comment>
<evidence type="ECO:0000313" key="6">
    <source>
        <dbReference type="Proteomes" id="UP000237947"/>
    </source>
</evidence>
<dbReference type="Proteomes" id="UP000237947">
    <property type="component" value="Chromosome"/>
</dbReference>
<evidence type="ECO:0000256" key="2">
    <source>
        <dbReference type="ARBA" id="ARBA00024764"/>
    </source>
</evidence>
<organism evidence="5 6">
    <name type="scientific">Fastidiosipila sanguinis</name>
    <dbReference type="NCBI Taxonomy" id="236753"/>
    <lineage>
        <taxon>Bacteria</taxon>
        <taxon>Bacillati</taxon>
        <taxon>Bacillota</taxon>
        <taxon>Clostridia</taxon>
        <taxon>Eubacteriales</taxon>
        <taxon>Oscillospiraceae</taxon>
        <taxon>Fastidiosipila</taxon>
    </lineage>
</organism>
<comment type="similarity">
    <text evidence="1 3">Belongs to the UPF0122 family.</text>
</comment>
<dbReference type="KEGG" id="fsa:C5Q98_02425"/>
<evidence type="ECO:0000256" key="4">
    <source>
        <dbReference type="SAM" id="Coils"/>
    </source>
</evidence>
<dbReference type="HAMAP" id="MF_00245">
    <property type="entry name" value="UPF0122"/>
    <property type="match status" value="1"/>
</dbReference>
<evidence type="ECO:0000256" key="1">
    <source>
        <dbReference type="ARBA" id="ARBA00008720"/>
    </source>
</evidence>
<reference evidence="6" key="1">
    <citation type="submission" date="2018-02" db="EMBL/GenBank/DDBJ databases">
        <authorList>
            <person name="Holder M.E."/>
            <person name="Ajami N.J."/>
            <person name="Petrosino J.F."/>
        </authorList>
    </citation>
    <scope>NUCLEOTIDE SEQUENCE [LARGE SCALE GENOMIC DNA]</scope>
    <source>
        <strain evidence="6">CCUG 47711</strain>
    </source>
</reference>
<dbReference type="GO" id="GO:0003677">
    <property type="term" value="F:DNA binding"/>
    <property type="evidence" value="ECO:0007669"/>
    <property type="project" value="UniProtKB-KW"/>
</dbReference>
<proteinExistence type="inferred from homology"/>
<sequence>MLFIFSRIYFMDKSEQKLFDMTRITLLFDLYGKLLPDRSREVINSYLNEDLSIVEIAEILGITRQAVYDSLKLGTKKLEHYEEVLAMNKTLKKQANVLEQVKDLIEKNLNTDAISLIEQTLNQYN</sequence>
<dbReference type="Gene3D" id="1.10.10.10">
    <property type="entry name" value="Winged helix-like DNA-binding domain superfamily/Winged helix DNA-binding domain"/>
    <property type="match status" value="1"/>
</dbReference>
<dbReference type="PANTHER" id="PTHR40083">
    <property type="entry name" value="UPF0122 PROTEIN CBO2450/CLC_2298"/>
    <property type="match status" value="1"/>
</dbReference>
<evidence type="ECO:0000313" key="5">
    <source>
        <dbReference type="EMBL" id="AVM42156.1"/>
    </source>
</evidence>
<protein>
    <recommendedName>
        <fullName evidence="3">UPF0122 protein C5Q98_02425</fullName>
    </recommendedName>
</protein>
<dbReference type="InterPro" id="IPR013324">
    <property type="entry name" value="RNA_pol_sigma_r3/r4-like"/>
</dbReference>
<keyword evidence="6" id="KW-1185">Reference proteome</keyword>
<dbReference type="AlphaFoldDB" id="A0A2S0KMA2"/>
<gene>
    <name evidence="5" type="ORF">C5Q98_02425</name>
</gene>
<keyword evidence="4" id="KW-0175">Coiled coil</keyword>
<dbReference type="SUPFAM" id="SSF88659">
    <property type="entry name" value="Sigma3 and sigma4 domains of RNA polymerase sigma factors"/>
    <property type="match status" value="1"/>
</dbReference>
<evidence type="ECO:0000256" key="3">
    <source>
        <dbReference type="HAMAP-Rule" id="MF_00245"/>
    </source>
</evidence>
<name>A0A2S0KMA2_9FIRM</name>
<feature type="coiled-coil region" evidence="4">
    <location>
        <begin position="81"/>
        <end position="108"/>
    </location>
</feature>
<dbReference type="PANTHER" id="PTHR40083:SF1">
    <property type="entry name" value="UPF0122 PROTEIN YLXM"/>
    <property type="match status" value="1"/>
</dbReference>
<accession>A0A2S0KMA2</accession>